<proteinExistence type="inferred from homology"/>
<evidence type="ECO:0000259" key="4">
    <source>
        <dbReference type="Pfam" id="PF01765"/>
    </source>
</evidence>
<comment type="caution">
    <text evidence="5">The sequence shown here is derived from an EMBL/GenBank/DDBJ whole genome shotgun (WGS) entry which is preliminary data.</text>
</comment>
<gene>
    <name evidence="3 5" type="primary">frr</name>
    <name evidence="5" type="ORF">ACFPB0_00255</name>
</gene>
<dbReference type="InterPro" id="IPR023584">
    <property type="entry name" value="Ribosome_recyc_fac_dom"/>
</dbReference>
<evidence type="ECO:0000313" key="5">
    <source>
        <dbReference type="EMBL" id="MFC4723709.1"/>
    </source>
</evidence>
<feature type="domain" description="Ribosome recycling factor" evidence="4">
    <location>
        <begin position="23"/>
        <end position="185"/>
    </location>
</feature>
<comment type="function">
    <text evidence="3">Responsible for the release of ribosomes from messenger RNA at the termination of protein biosynthesis. May increase the efficiency of translation by recycling ribosomes from one round of translation to another.</text>
</comment>
<evidence type="ECO:0000256" key="3">
    <source>
        <dbReference type="HAMAP-Rule" id="MF_00040"/>
    </source>
</evidence>
<evidence type="ECO:0000313" key="6">
    <source>
        <dbReference type="Proteomes" id="UP001596024"/>
    </source>
</evidence>
<dbReference type="Proteomes" id="UP001596024">
    <property type="component" value="Unassembled WGS sequence"/>
</dbReference>
<dbReference type="InterPro" id="IPR002661">
    <property type="entry name" value="Ribosome_recyc_fac"/>
</dbReference>
<dbReference type="SUPFAM" id="SSF55194">
    <property type="entry name" value="Ribosome recycling factor, RRF"/>
    <property type="match status" value="1"/>
</dbReference>
<dbReference type="HAMAP" id="MF_00040">
    <property type="entry name" value="RRF"/>
    <property type="match status" value="1"/>
</dbReference>
<evidence type="ECO:0000256" key="1">
    <source>
        <dbReference type="ARBA" id="ARBA00005912"/>
    </source>
</evidence>
<dbReference type="Gene3D" id="3.30.1360.40">
    <property type="match status" value="1"/>
</dbReference>
<dbReference type="Gene3D" id="1.10.132.20">
    <property type="entry name" value="Ribosome-recycling factor"/>
    <property type="match status" value="1"/>
</dbReference>
<dbReference type="Pfam" id="PF01765">
    <property type="entry name" value="RRF"/>
    <property type="match status" value="1"/>
</dbReference>
<keyword evidence="6" id="KW-1185">Reference proteome</keyword>
<comment type="similarity">
    <text evidence="1 3">Belongs to the RRF family.</text>
</comment>
<dbReference type="PANTHER" id="PTHR20982:SF3">
    <property type="entry name" value="MITOCHONDRIAL RIBOSOME RECYCLING FACTOR PSEUDO 1"/>
    <property type="match status" value="1"/>
</dbReference>
<evidence type="ECO:0000256" key="2">
    <source>
        <dbReference type="ARBA" id="ARBA00022917"/>
    </source>
</evidence>
<keyword evidence="2 3" id="KW-0648">Protein biosynthesis</keyword>
<dbReference type="RefSeq" id="WP_371394379.1">
    <property type="nucleotide sequence ID" value="NZ_CP163421.1"/>
</dbReference>
<dbReference type="CDD" id="cd00520">
    <property type="entry name" value="RRF"/>
    <property type="match status" value="1"/>
</dbReference>
<accession>A0ABV9N8U6</accession>
<sequence length="188" mass="20703">MSKAGDFDLKDIERRMDGAVEALKKEFAGLRTGRASIALLDPIKIDAYGSPTPINQVGTVSVPEPRMLSVQVWDKNLAPAVDKAIRNSSLGLNPVVEGTLIRIPIPPLNEERRAELAKTAGSYAEQARVAVRNVRRDGMEALKRAEKDNLISEDEHKRYSDQVQKATDNSIGSIDELLKAKQDEITQV</sequence>
<dbReference type="NCBIfam" id="TIGR00496">
    <property type="entry name" value="frr"/>
    <property type="match status" value="1"/>
</dbReference>
<reference evidence="6" key="1">
    <citation type="journal article" date="2019" name="Int. J. Syst. Evol. Microbiol.">
        <title>The Global Catalogue of Microorganisms (GCM) 10K type strain sequencing project: providing services to taxonomists for standard genome sequencing and annotation.</title>
        <authorList>
            <consortium name="The Broad Institute Genomics Platform"/>
            <consortium name="The Broad Institute Genome Sequencing Center for Infectious Disease"/>
            <person name="Wu L."/>
            <person name="Ma J."/>
        </authorList>
    </citation>
    <scope>NUCLEOTIDE SEQUENCE [LARGE SCALE GENOMIC DNA]</scope>
    <source>
        <strain evidence="6">CCUG 62981</strain>
    </source>
</reference>
<dbReference type="PANTHER" id="PTHR20982">
    <property type="entry name" value="RIBOSOME RECYCLING FACTOR"/>
    <property type="match status" value="1"/>
</dbReference>
<comment type="subcellular location">
    <subcellularLocation>
        <location evidence="3">Cytoplasm</location>
    </subcellularLocation>
</comment>
<dbReference type="EMBL" id="JBHSGQ010000001">
    <property type="protein sequence ID" value="MFC4723709.1"/>
    <property type="molecule type" value="Genomic_DNA"/>
</dbReference>
<protein>
    <recommendedName>
        <fullName evidence="3">Ribosome-recycling factor</fullName>
        <shortName evidence="3">RRF</shortName>
    </recommendedName>
    <alternativeName>
        <fullName evidence="3">Ribosome-releasing factor</fullName>
    </alternativeName>
</protein>
<dbReference type="InterPro" id="IPR036191">
    <property type="entry name" value="RRF_sf"/>
</dbReference>
<organism evidence="5 6">
    <name type="scientific">Glycocaulis abyssi</name>
    <dbReference type="NCBI Taxonomy" id="1433403"/>
    <lineage>
        <taxon>Bacteria</taxon>
        <taxon>Pseudomonadati</taxon>
        <taxon>Pseudomonadota</taxon>
        <taxon>Alphaproteobacteria</taxon>
        <taxon>Maricaulales</taxon>
        <taxon>Maricaulaceae</taxon>
        <taxon>Glycocaulis</taxon>
    </lineage>
</organism>
<keyword evidence="3" id="KW-0963">Cytoplasm</keyword>
<name>A0ABV9N8U6_9PROT</name>